<protein>
    <submittedName>
        <fullName evidence="2">Uncharacterized protein</fullName>
    </submittedName>
</protein>
<reference evidence="2" key="1">
    <citation type="submission" date="2021-12" db="EMBL/GenBank/DDBJ databases">
        <authorList>
            <person name="Martin H S."/>
        </authorList>
    </citation>
    <scope>NUCLEOTIDE SEQUENCE</scope>
</reference>
<evidence type="ECO:0000256" key="1">
    <source>
        <dbReference type="SAM" id="MobiDB-lite"/>
    </source>
</evidence>
<feature type="region of interest" description="Disordered" evidence="1">
    <location>
        <begin position="1"/>
        <end position="69"/>
    </location>
</feature>
<proteinExistence type="predicted"/>
<keyword evidence="3" id="KW-1185">Reference proteome</keyword>
<feature type="compositionally biased region" description="Polar residues" evidence="1">
    <location>
        <begin position="53"/>
        <end position="69"/>
    </location>
</feature>
<evidence type="ECO:0000313" key="2">
    <source>
        <dbReference type="EMBL" id="CAH0714022.1"/>
    </source>
</evidence>
<dbReference type="EMBL" id="OV170221">
    <property type="protein sequence ID" value="CAH0714022.1"/>
    <property type="molecule type" value="Genomic_DNA"/>
</dbReference>
<accession>A0A8J9U555</accession>
<dbReference type="OrthoDB" id="6918689at2759"/>
<organism evidence="2 3">
    <name type="scientific">Brenthis ino</name>
    <name type="common">lesser marbled fritillary</name>
    <dbReference type="NCBI Taxonomy" id="405034"/>
    <lineage>
        <taxon>Eukaryota</taxon>
        <taxon>Metazoa</taxon>
        <taxon>Ecdysozoa</taxon>
        <taxon>Arthropoda</taxon>
        <taxon>Hexapoda</taxon>
        <taxon>Insecta</taxon>
        <taxon>Pterygota</taxon>
        <taxon>Neoptera</taxon>
        <taxon>Endopterygota</taxon>
        <taxon>Lepidoptera</taxon>
        <taxon>Glossata</taxon>
        <taxon>Ditrysia</taxon>
        <taxon>Papilionoidea</taxon>
        <taxon>Nymphalidae</taxon>
        <taxon>Heliconiinae</taxon>
        <taxon>Argynnini</taxon>
        <taxon>Brenthis</taxon>
    </lineage>
</organism>
<dbReference type="Proteomes" id="UP000838878">
    <property type="component" value="Chromosome 1"/>
</dbReference>
<dbReference type="AlphaFoldDB" id="A0A8J9U555"/>
<evidence type="ECO:0000313" key="3">
    <source>
        <dbReference type="Proteomes" id="UP000838878"/>
    </source>
</evidence>
<name>A0A8J9U555_9NEOP</name>
<sequence>MPPSKDYTAKHSFSRSNSNGGTYMSAKVYHPATNLLPPSPPQSPTGVAPTFPNRPSGNWSRQNSQNNGK</sequence>
<gene>
    <name evidence="2" type="ORF">BINO364_LOCUS1112</name>
</gene>
<feature type="non-terminal residue" evidence="2">
    <location>
        <position position="69"/>
    </location>
</feature>